<evidence type="ECO:0000256" key="2">
    <source>
        <dbReference type="ARBA" id="ARBA00022840"/>
    </source>
</evidence>
<dbReference type="InterPro" id="IPR005702">
    <property type="entry name" value="Wzc-like_C"/>
</dbReference>
<sequence length="705" mass="78252">MPKIDPKEIWHAVLRWSWVPLLCLLIGAVGMYAFIRTLPVYYTSTGSLYIKTKAPEVFDGVGLGQEESNDLEQMKTVEQGMISSTVLLKVAEKHNLANDPLFQEVGTSQQAVFETLRDRVSVELRKGTRLIDIQVKDTDPARAAKIVEDIVTEYEIWRDGGRNDLIAKTTVGLASEEERFRKKMEESELRLQEFRAENSVLGLTGEQDPLQSGELEMLSRELSNATAERLKVEAEFRAMAAAPKENAAPMLAARGARGQLALTLESQIAAKKAEFAMLKERYLHKHPKYIDAASELARLEESLAQVMTDAKESVAEDLEVARSREQELEKLVEEAKVNAIGDETLREKFAQLTRAAEIDRSLYSQVATRLQETQIGAALSSSFLRWDEKPLIAEWPSSPNKLGLMLVGCFLGGLLGVTLALIFTLADPKVREPSAVERKLRLPLLARLPVYSRHVVDDLSIAGDGLATLNRPAHLARYTFTPREESEKMQTLLFASPFDGDGKSLCVMKCARTMVKQGYRTLVIDADFRIDGLSREYSSQRQERHGLAAYLMGEAEAAEVLFETGLPGLWFLPTGALASDTGDLLAGPGLRRLLEAIEPMFERVIFDMSSVLESDDVQAVARHLGATYLVAQKGKGKYRDLRETTEVLNSCGAQVAGFIWNEGGSRRRRDAQGPVIEPVTYPAEVREVTAPADLAEKVRARKEVG</sequence>
<keyword evidence="3" id="KW-0175">Coiled coil</keyword>
<dbReference type="SUPFAM" id="SSF52540">
    <property type="entry name" value="P-loop containing nucleoside triphosphate hydrolases"/>
    <property type="match status" value="1"/>
</dbReference>
<evidence type="ECO:0000256" key="3">
    <source>
        <dbReference type="SAM" id="Coils"/>
    </source>
</evidence>
<dbReference type="PANTHER" id="PTHR32309">
    <property type="entry name" value="TYROSINE-PROTEIN KINASE"/>
    <property type="match status" value="1"/>
</dbReference>
<keyword evidence="4" id="KW-0812">Transmembrane</keyword>
<reference evidence="5" key="2">
    <citation type="submission" date="2020-09" db="EMBL/GenBank/DDBJ databases">
        <authorList>
            <person name="Sun Q."/>
            <person name="Kim S."/>
        </authorList>
    </citation>
    <scope>NUCLEOTIDE SEQUENCE</scope>
    <source>
        <strain evidence="5">KCTC 12988</strain>
    </source>
</reference>
<feature type="coiled-coil region" evidence="3">
    <location>
        <begin position="296"/>
        <end position="338"/>
    </location>
</feature>
<evidence type="ECO:0000256" key="1">
    <source>
        <dbReference type="ARBA" id="ARBA00022741"/>
    </source>
</evidence>
<proteinExistence type="predicted"/>
<dbReference type="EMBL" id="BMXI01000002">
    <property type="protein sequence ID" value="GHC43693.1"/>
    <property type="molecule type" value="Genomic_DNA"/>
</dbReference>
<dbReference type="GO" id="GO:0005886">
    <property type="term" value="C:plasma membrane"/>
    <property type="evidence" value="ECO:0007669"/>
    <property type="project" value="TreeGrafter"/>
</dbReference>
<gene>
    <name evidence="5" type="ORF">GCM10007100_06080</name>
</gene>
<dbReference type="InterPro" id="IPR050445">
    <property type="entry name" value="Bact_polysacc_biosynth/exp"/>
</dbReference>
<evidence type="ECO:0000313" key="5">
    <source>
        <dbReference type="EMBL" id="GHC43693.1"/>
    </source>
</evidence>
<dbReference type="AlphaFoldDB" id="A0A918WEF8"/>
<comment type="caution">
    <text evidence="5">The sequence shown here is derived from an EMBL/GenBank/DDBJ whole genome shotgun (WGS) entry which is preliminary data.</text>
</comment>
<dbReference type="InterPro" id="IPR027417">
    <property type="entry name" value="P-loop_NTPase"/>
</dbReference>
<keyword evidence="2" id="KW-0067">ATP-binding</keyword>
<evidence type="ECO:0000256" key="4">
    <source>
        <dbReference type="SAM" id="Phobius"/>
    </source>
</evidence>
<organism evidence="5 6">
    <name type="scientific">Roseibacillus persicicus</name>
    <dbReference type="NCBI Taxonomy" id="454148"/>
    <lineage>
        <taxon>Bacteria</taxon>
        <taxon>Pseudomonadati</taxon>
        <taxon>Verrucomicrobiota</taxon>
        <taxon>Verrucomicrobiia</taxon>
        <taxon>Verrucomicrobiales</taxon>
        <taxon>Verrucomicrobiaceae</taxon>
        <taxon>Roseibacillus</taxon>
    </lineage>
</organism>
<dbReference type="PANTHER" id="PTHR32309:SF13">
    <property type="entry name" value="FERRIC ENTEROBACTIN TRANSPORT PROTEIN FEPE"/>
    <property type="match status" value="1"/>
</dbReference>
<keyword evidence="1" id="KW-0547">Nucleotide-binding</keyword>
<accession>A0A918WEF8</accession>
<dbReference type="GO" id="GO:0004713">
    <property type="term" value="F:protein tyrosine kinase activity"/>
    <property type="evidence" value="ECO:0007669"/>
    <property type="project" value="TreeGrafter"/>
</dbReference>
<keyword evidence="4" id="KW-1133">Transmembrane helix</keyword>
<name>A0A918WEF8_9BACT</name>
<feature type="transmembrane region" description="Helical" evidence="4">
    <location>
        <begin position="12"/>
        <end position="35"/>
    </location>
</feature>
<feature type="coiled-coil region" evidence="3">
    <location>
        <begin position="177"/>
        <end position="235"/>
    </location>
</feature>
<protein>
    <recommendedName>
        <fullName evidence="7">Polysaccharide chain length determinant N-terminal domain-containing protein</fullName>
    </recommendedName>
</protein>
<dbReference type="Proteomes" id="UP000644507">
    <property type="component" value="Unassembled WGS sequence"/>
</dbReference>
<dbReference type="CDD" id="cd05387">
    <property type="entry name" value="BY-kinase"/>
    <property type="match status" value="1"/>
</dbReference>
<reference evidence="5" key="1">
    <citation type="journal article" date="2014" name="Int. J. Syst. Evol. Microbiol.">
        <title>Complete genome sequence of Corynebacterium casei LMG S-19264T (=DSM 44701T), isolated from a smear-ripened cheese.</title>
        <authorList>
            <consortium name="US DOE Joint Genome Institute (JGI-PGF)"/>
            <person name="Walter F."/>
            <person name="Albersmeier A."/>
            <person name="Kalinowski J."/>
            <person name="Ruckert C."/>
        </authorList>
    </citation>
    <scope>NUCLEOTIDE SEQUENCE</scope>
    <source>
        <strain evidence="5">KCTC 12988</strain>
    </source>
</reference>
<evidence type="ECO:0008006" key="7">
    <source>
        <dbReference type="Google" id="ProtNLM"/>
    </source>
</evidence>
<keyword evidence="4" id="KW-0472">Membrane</keyword>
<keyword evidence="6" id="KW-1185">Reference proteome</keyword>
<dbReference type="Gene3D" id="3.40.50.300">
    <property type="entry name" value="P-loop containing nucleotide triphosphate hydrolases"/>
    <property type="match status" value="1"/>
</dbReference>
<evidence type="ECO:0000313" key="6">
    <source>
        <dbReference type="Proteomes" id="UP000644507"/>
    </source>
</evidence>